<feature type="domain" description="Pyridoxamine kinase/Phosphomethylpyrimidine kinase" evidence="1">
    <location>
        <begin position="16"/>
        <end position="256"/>
    </location>
</feature>
<comment type="caution">
    <text evidence="2">The sequence shown here is derived from an EMBL/GenBank/DDBJ whole genome shotgun (WGS) entry which is preliminary data.</text>
</comment>
<reference evidence="2 3" key="1">
    <citation type="submission" date="2020-07" db="EMBL/GenBank/DDBJ databases">
        <title>Pusillimonas sp. nov., isolated from poultry manure in Taiwan.</title>
        <authorList>
            <person name="Lin S.-Y."/>
            <person name="Tang Y.-S."/>
            <person name="Young C.-C."/>
        </authorList>
    </citation>
    <scope>NUCLEOTIDE SEQUENCE [LARGE SCALE GENOMIC DNA]</scope>
    <source>
        <strain evidence="2 3">CC-YST705</strain>
    </source>
</reference>
<dbReference type="Gene3D" id="3.40.1190.20">
    <property type="match status" value="1"/>
</dbReference>
<evidence type="ECO:0000313" key="3">
    <source>
        <dbReference type="Proteomes" id="UP000776983"/>
    </source>
</evidence>
<dbReference type="GO" id="GO:0016301">
    <property type="term" value="F:kinase activity"/>
    <property type="evidence" value="ECO:0007669"/>
    <property type="project" value="UniProtKB-KW"/>
</dbReference>
<dbReference type="SUPFAM" id="SSF53613">
    <property type="entry name" value="Ribokinase-like"/>
    <property type="match status" value="1"/>
</dbReference>
<sequence>MSNSIPPSLLIFAPFDPSGAGHLPADAMTLSALGAHPLSVATAIYVQDTMGMENLEPLSPELVDDQARCLLEDMTVQAIKVGPICELETLQMVAQIAADYSQLPLLLQLEALPNHPALQEADDTLAATLELLVPQADIVMVPHRLLAHWQSEGYMPRQTGDDPARWLLSGGADWALVLDAPLRPGHNAHVLYGPEQAMANWPAANKPAPGPHAHSPLACAIAVGLAQGLTPQVAVEQAMKQAAPLSERWFQPGMGHKILMRTTT</sequence>
<keyword evidence="2" id="KW-0808">Transferase</keyword>
<dbReference type="Proteomes" id="UP000776983">
    <property type="component" value="Unassembled WGS sequence"/>
</dbReference>
<dbReference type="InterPro" id="IPR029056">
    <property type="entry name" value="Ribokinase-like"/>
</dbReference>
<dbReference type="PANTHER" id="PTHR20858">
    <property type="entry name" value="PHOSPHOMETHYLPYRIMIDINE KINASE"/>
    <property type="match status" value="1"/>
</dbReference>
<gene>
    <name evidence="2" type="ORF">H0484_02625</name>
</gene>
<accession>A0ABS8C9E2</accession>
<dbReference type="InterPro" id="IPR013749">
    <property type="entry name" value="PM/HMP-P_kinase-1"/>
</dbReference>
<dbReference type="Pfam" id="PF08543">
    <property type="entry name" value="Phos_pyr_kin"/>
    <property type="match status" value="1"/>
</dbReference>
<dbReference type="PANTHER" id="PTHR20858:SF17">
    <property type="entry name" value="HYDROXYMETHYLPYRIMIDINE_PHOSPHOMETHYLPYRIMIDINE KINASE THI20-RELATED"/>
    <property type="match status" value="1"/>
</dbReference>
<protein>
    <submittedName>
        <fullName evidence="2">Bifunctional hydroxymethylpyrimidine kinase/phosphomethylpyrimidine kinase</fullName>
    </submittedName>
</protein>
<proteinExistence type="predicted"/>
<dbReference type="EMBL" id="JACDXW010000001">
    <property type="protein sequence ID" value="MCB5362650.1"/>
    <property type="molecule type" value="Genomic_DNA"/>
</dbReference>
<keyword evidence="3" id="KW-1185">Reference proteome</keyword>
<name>A0ABS8C9E2_9BURK</name>
<evidence type="ECO:0000259" key="1">
    <source>
        <dbReference type="Pfam" id="PF08543"/>
    </source>
</evidence>
<evidence type="ECO:0000313" key="2">
    <source>
        <dbReference type="EMBL" id="MCB5362650.1"/>
    </source>
</evidence>
<keyword evidence="2" id="KW-0418">Kinase</keyword>
<organism evidence="2 3">
    <name type="scientific">Mesopusillimonas faecipullorum</name>
    <dbReference type="NCBI Taxonomy" id="2755040"/>
    <lineage>
        <taxon>Bacteria</taxon>
        <taxon>Pseudomonadati</taxon>
        <taxon>Pseudomonadota</taxon>
        <taxon>Betaproteobacteria</taxon>
        <taxon>Burkholderiales</taxon>
        <taxon>Alcaligenaceae</taxon>
        <taxon>Mesopusillimonas</taxon>
    </lineage>
</organism>